<feature type="domain" description="PEGA" evidence="2">
    <location>
        <begin position="158"/>
        <end position="226"/>
    </location>
</feature>
<name>A0A7D5E916_9EURY</name>
<reference evidence="3 4" key="1">
    <citation type="submission" date="2020-06" db="EMBL/GenBank/DDBJ databases">
        <title>Methanolobus halotolerans sp. nov., isolated from a saline lake Tus in Siberia.</title>
        <authorList>
            <person name="Shen Y."/>
            <person name="Chen S.-C."/>
            <person name="Lai M.-C."/>
            <person name="Huang H.-H."/>
            <person name="Chiu H.-H."/>
            <person name="Tang S.-L."/>
            <person name="Rogozin D.Y."/>
            <person name="Degermendzhy A.G."/>
        </authorList>
    </citation>
    <scope>NUCLEOTIDE SEQUENCE [LARGE SCALE GENOMIC DNA]</scope>
    <source>
        <strain evidence="3 4">DSM 21339</strain>
    </source>
</reference>
<evidence type="ECO:0000259" key="2">
    <source>
        <dbReference type="Pfam" id="PF08308"/>
    </source>
</evidence>
<dbReference type="EMBL" id="CP058215">
    <property type="protein sequence ID" value="QLC50117.1"/>
    <property type="molecule type" value="Genomic_DNA"/>
</dbReference>
<keyword evidence="1" id="KW-1133">Transmembrane helix</keyword>
<keyword evidence="1" id="KW-0472">Membrane</keyword>
<keyword evidence="1" id="KW-0812">Transmembrane</keyword>
<evidence type="ECO:0000313" key="3">
    <source>
        <dbReference type="EMBL" id="QLC50117.1"/>
    </source>
</evidence>
<gene>
    <name evidence="3" type="ORF">HWN40_07620</name>
</gene>
<feature type="domain" description="PEGA" evidence="2">
    <location>
        <begin position="228"/>
        <end position="296"/>
    </location>
</feature>
<dbReference type="PANTHER" id="PTHR36194">
    <property type="entry name" value="S-LAYER-LIKE PROTEIN"/>
    <property type="match status" value="1"/>
</dbReference>
<dbReference type="KEGG" id="mzi:HWN40_07620"/>
<dbReference type="OrthoDB" id="95942at2157"/>
<evidence type="ECO:0000256" key="1">
    <source>
        <dbReference type="SAM" id="Phobius"/>
    </source>
</evidence>
<dbReference type="AlphaFoldDB" id="A0A7D5E916"/>
<organism evidence="3 4">
    <name type="scientific">Methanolobus zinderi</name>
    <dbReference type="NCBI Taxonomy" id="536044"/>
    <lineage>
        <taxon>Archaea</taxon>
        <taxon>Methanobacteriati</taxon>
        <taxon>Methanobacteriota</taxon>
        <taxon>Stenosarchaea group</taxon>
        <taxon>Methanomicrobia</taxon>
        <taxon>Methanosarcinales</taxon>
        <taxon>Methanosarcinaceae</taxon>
        <taxon>Methanolobus</taxon>
    </lineage>
</organism>
<keyword evidence="4" id="KW-1185">Reference proteome</keyword>
<dbReference type="PANTHER" id="PTHR36194:SF1">
    <property type="entry name" value="S-LAYER-LIKE PROTEIN"/>
    <property type="match status" value="1"/>
</dbReference>
<dbReference type="Pfam" id="PF08308">
    <property type="entry name" value="PEGA"/>
    <property type="match status" value="3"/>
</dbReference>
<feature type="domain" description="PEGA" evidence="2">
    <location>
        <begin position="298"/>
        <end position="362"/>
    </location>
</feature>
<accession>A0A7D5E916</accession>
<sequence length="495" mass="53586">MLIINFLKTTFQLNAVRSLFLLLFVLLLMSSPAYAGTPIVDTKVDFTPGLYPGESATLAVQVSEIGGSDWVKDVTVSVQISPASGTVVESSSQGTSRIDKSSSKSFYFPVELSKSAASGTRTIYVTVKYYEMDLLNINTFGPYYIQDEQYFTVKNPYGKIDVTTTPSDVDIYLDGKYTGKSPMTISSIMKGQHNILLKKDGYNDISTSVNVVAGSISSVSKKLTQKTGSVSISTNPEGASVNIDGKYAGTSPMKVDSLKPGSHTISLSMNEYRDISDSFYITAGASTTYSKKMVRENGNIEIDSTPTGASVYLAGTYKGVTPLLLKGISPEKYNVRLTKEGYKDIDRSVTVNDGETTSVSISMDSLSFTEKVSATVSGSSAASSSVTSSNSLEIRILLPGTIIVGFLLLIVMSSRRKKTRNTKQKEQNLTPDTAKSPVIQNIHYGDRIETHIQDSVVQRSNIGSKIISCPFCESTMPGDGNFCMACGKRIRYIPK</sequence>
<feature type="transmembrane region" description="Helical" evidence="1">
    <location>
        <begin position="396"/>
        <end position="414"/>
    </location>
</feature>
<proteinExistence type="predicted"/>
<dbReference type="GeneID" id="55821533"/>
<dbReference type="Proteomes" id="UP000509594">
    <property type="component" value="Chromosome"/>
</dbReference>
<evidence type="ECO:0000313" key="4">
    <source>
        <dbReference type="Proteomes" id="UP000509594"/>
    </source>
</evidence>
<dbReference type="RefSeq" id="WP_176965173.1">
    <property type="nucleotide sequence ID" value="NZ_CP058215.1"/>
</dbReference>
<protein>
    <submittedName>
        <fullName evidence="3">PEGA domain-containing protein</fullName>
    </submittedName>
</protein>
<dbReference type="InterPro" id="IPR013229">
    <property type="entry name" value="PEGA"/>
</dbReference>